<feature type="region of interest" description="Disordered" evidence="1">
    <location>
        <begin position="23"/>
        <end position="55"/>
    </location>
</feature>
<dbReference type="GeneID" id="79883796"/>
<proteinExistence type="predicted"/>
<name>A0AAX3EFK7_PAEUR</name>
<gene>
    <name evidence="3" type="ORF">NL394_16975</name>
</gene>
<keyword evidence="2" id="KW-0732">Signal</keyword>
<feature type="signal peptide" evidence="2">
    <location>
        <begin position="1"/>
        <end position="25"/>
    </location>
</feature>
<sequence>MKKFAATLLMAAVLAVTGFAAPANAEPSQDSTAIGWWPNSVTTKTNTTSIGWWPN</sequence>
<accession>A0AAX3EFK7</accession>
<keyword evidence="4" id="KW-1185">Reference proteome</keyword>
<feature type="compositionally biased region" description="Polar residues" evidence="1">
    <location>
        <begin position="39"/>
        <end position="55"/>
    </location>
</feature>
<dbReference type="RefSeq" id="WP_021473873.1">
    <property type="nucleotide sequence ID" value="NZ_BDMH01000007.1"/>
</dbReference>
<dbReference type="AlphaFoldDB" id="A0AAX3EFK7"/>
<evidence type="ECO:0000256" key="2">
    <source>
        <dbReference type="SAM" id="SignalP"/>
    </source>
</evidence>
<dbReference type="Proteomes" id="UP001163293">
    <property type="component" value="Chromosome"/>
</dbReference>
<evidence type="ECO:0000313" key="4">
    <source>
        <dbReference type="Proteomes" id="UP001163293"/>
    </source>
</evidence>
<reference evidence="3" key="1">
    <citation type="submission" date="2022-07" db="EMBL/GenBank/DDBJ databases">
        <authorList>
            <person name="Wu T."/>
        </authorList>
    </citation>
    <scope>NUCLEOTIDE SEQUENCE</scope>
    <source>
        <strain evidence="3">SD-1</strain>
    </source>
</reference>
<evidence type="ECO:0000313" key="3">
    <source>
        <dbReference type="EMBL" id="UYV96728.1"/>
    </source>
</evidence>
<organism evidence="3 4">
    <name type="scientific">Paenarthrobacter ureafaciens</name>
    <dbReference type="NCBI Taxonomy" id="37931"/>
    <lineage>
        <taxon>Bacteria</taxon>
        <taxon>Bacillati</taxon>
        <taxon>Actinomycetota</taxon>
        <taxon>Actinomycetes</taxon>
        <taxon>Micrococcales</taxon>
        <taxon>Micrococcaceae</taxon>
        <taxon>Paenarthrobacter</taxon>
    </lineage>
</organism>
<evidence type="ECO:0000256" key="1">
    <source>
        <dbReference type="SAM" id="MobiDB-lite"/>
    </source>
</evidence>
<feature type="chain" id="PRO_5043982373" description="Chitinase" evidence="2">
    <location>
        <begin position="26"/>
        <end position="55"/>
    </location>
</feature>
<protein>
    <recommendedName>
        <fullName evidence="5">Chitinase</fullName>
    </recommendedName>
</protein>
<dbReference type="EMBL" id="CP101185">
    <property type="protein sequence ID" value="UYV96728.1"/>
    <property type="molecule type" value="Genomic_DNA"/>
</dbReference>
<evidence type="ECO:0008006" key="5">
    <source>
        <dbReference type="Google" id="ProtNLM"/>
    </source>
</evidence>